<dbReference type="RefSeq" id="WP_168885733.1">
    <property type="nucleotide sequence ID" value="NZ_JABAIL010000020.1"/>
</dbReference>
<proteinExistence type="predicted"/>
<name>A0A7X8XZC1_9BACT</name>
<keyword evidence="2" id="KW-1185">Reference proteome</keyword>
<dbReference type="Proteomes" id="UP000585050">
    <property type="component" value="Unassembled WGS sequence"/>
</dbReference>
<dbReference type="AlphaFoldDB" id="A0A7X8XZC1"/>
<accession>A0A7X8XZC1</accession>
<comment type="caution">
    <text evidence="1">The sequence shown here is derived from an EMBL/GenBank/DDBJ whole genome shotgun (WGS) entry which is preliminary data.</text>
</comment>
<gene>
    <name evidence="1" type="ORF">HGP29_27755</name>
</gene>
<dbReference type="EMBL" id="JABAIL010000020">
    <property type="protein sequence ID" value="NLR95027.1"/>
    <property type="molecule type" value="Genomic_DNA"/>
</dbReference>
<evidence type="ECO:0000313" key="1">
    <source>
        <dbReference type="EMBL" id="NLR95027.1"/>
    </source>
</evidence>
<evidence type="ECO:0000313" key="2">
    <source>
        <dbReference type="Proteomes" id="UP000585050"/>
    </source>
</evidence>
<sequence>MTEQKPKIVLLFIGFIFLNNYGCTKIDSFNESQKTIDRGLISIESKEIIDSSGLFDKIRSIYLSRAQEKNNITFKYEWTDSGYSKYEFNSSSNNLVSTFYINDTIENVKQLTYENEVNLEFDNESILIKKYHLLKTKTICLDYCIDTIETVYFSPRLGVLKKYSGSSNFKDVIIESFLIKKQTLSNFQNLLKSNLAFHLDEIKEASRRKLKSPTIIVFDEDEKNDEIEMPIEILE</sequence>
<protein>
    <submittedName>
        <fullName evidence="1">Uncharacterized protein</fullName>
    </submittedName>
</protein>
<organism evidence="1 2">
    <name type="scientific">Flammeovirga agarivorans</name>
    <dbReference type="NCBI Taxonomy" id="2726742"/>
    <lineage>
        <taxon>Bacteria</taxon>
        <taxon>Pseudomonadati</taxon>
        <taxon>Bacteroidota</taxon>
        <taxon>Cytophagia</taxon>
        <taxon>Cytophagales</taxon>
        <taxon>Flammeovirgaceae</taxon>
        <taxon>Flammeovirga</taxon>
    </lineage>
</organism>
<reference evidence="1 2" key="1">
    <citation type="submission" date="2020-04" db="EMBL/GenBank/DDBJ databases">
        <title>Flammeovirga sp. SR4, a novel species isolated from seawater.</title>
        <authorList>
            <person name="Wang X."/>
        </authorList>
    </citation>
    <scope>NUCLEOTIDE SEQUENCE [LARGE SCALE GENOMIC DNA]</scope>
    <source>
        <strain evidence="1 2">SR4</strain>
    </source>
</reference>